<dbReference type="Proteomes" id="UP000184357">
    <property type="component" value="Unassembled WGS sequence"/>
</dbReference>
<evidence type="ECO:0000259" key="2">
    <source>
        <dbReference type="Pfam" id="PF24351"/>
    </source>
</evidence>
<dbReference type="OrthoDB" id="186853at2157"/>
<evidence type="ECO:0000313" key="4">
    <source>
        <dbReference type="Proteomes" id="UP000184357"/>
    </source>
</evidence>
<evidence type="ECO:0000256" key="1">
    <source>
        <dbReference type="SAM" id="MobiDB-lite"/>
    </source>
</evidence>
<protein>
    <recommendedName>
        <fullName evidence="2">DUF7511 domain-containing protein</fullName>
    </recommendedName>
</protein>
<accession>A0A1M5KU89</accession>
<dbReference type="EMBL" id="FQWV01000001">
    <property type="protein sequence ID" value="SHG56337.1"/>
    <property type="molecule type" value="Genomic_DNA"/>
</dbReference>
<reference evidence="3 4" key="1">
    <citation type="submission" date="2016-11" db="EMBL/GenBank/DDBJ databases">
        <authorList>
            <person name="Jaros S."/>
            <person name="Januszkiewicz K."/>
            <person name="Wedrychowicz H."/>
        </authorList>
    </citation>
    <scope>NUCLEOTIDE SEQUENCE [LARGE SCALE GENOMIC DNA]</scope>
    <source>
        <strain evidence="3 4">DSM 9297</strain>
    </source>
</reference>
<dbReference type="AlphaFoldDB" id="A0A1M5KU89"/>
<keyword evidence="4" id="KW-1185">Reference proteome</keyword>
<dbReference type="RefSeq" id="WP_073306925.1">
    <property type="nucleotide sequence ID" value="NZ_FQWV01000001.1"/>
</dbReference>
<evidence type="ECO:0000313" key="3">
    <source>
        <dbReference type="EMBL" id="SHG56337.1"/>
    </source>
</evidence>
<dbReference type="InterPro" id="IPR055933">
    <property type="entry name" value="DUF7511"/>
</dbReference>
<sequence>MSAASDRSPEDVRTPDPRFAAPSGLRAAVVRHDGEPDRCTLYPDDAADADLVTTWLSVNADCLVELHDVR</sequence>
<name>A0A1M5KU89_9EURY</name>
<feature type="region of interest" description="Disordered" evidence="1">
    <location>
        <begin position="1"/>
        <end position="27"/>
    </location>
</feature>
<gene>
    <name evidence="3" type="ORF">SAMN05443636_0645</name>
</gene>
<dbReference type="Pfam" id="PF24351">
    <property type="entry name" value="DUF7511"/>
    <property type="match status" value="1"/>
</dbReference>
<organism evidence="3 4">
    <name type="scientific">Halobaculum gomorrense</name>
    <dbReference type="NCBI Taxonomy" id="43928"/>
    <lineage>
        <taxon>Archaea</taxon>
        <taxon>Methanobacteriati</taxon>
        <taxon>Methanobacteriota</taxon>
        <taxon>Stenosarchaea group</taxon>
        <taxon>Halobacteria</taxon>
        <taxon>Halobacteriales</taxon>
        <taxon>Haloferacaceae</taxon>
        <taxon>Halobaculum</taxon>
    </lineage>
</organism>
<proteinExistence type="predicted"/>
<feature type="domain" description="DUF7511" evidence="2">
    <location>
        <begin position="25"/>
        <end position="70"/>
    </location>
</feature>
<feature type="compositionally biased region" description="Basic and acidic residues" evidence="1">
    <location>
        <begin position="7"/>
        <end position="16"/>
    </location>
</feature>